<organism evidence="2 3">
    <name type="scientific">Candidatus Muproteobacteria bacterium RIFCSPLOWO2_01_FULL_60_18</name>
    <dbReference type="NCBI Taxonomy" id="1817768"/>
    <lineage>
        <taxon>Bacteria</taxon>
        <taxon>Pseudomonadati</taxon>
        <taxon>Pseudomonadota</taxon>
        <taxon>Candidatus Muproteobacteria</taxon>
    </lineage>
</organism>
<dbReference type="SUPFAM" id="SSF52540">
    <property type="entry name" value="P-loop containing nucleoside triphosphate hydrolases"/>
    <property type="match status" value="1"/>
</dbReference>
<dbReference type="InterPro" id="IPR027417">
    <property type="entry name" value="P-loop_NTPase"/>
</dbReference>
<dbReference type="Pfam" id="PF12705">
    <property type="entry name" value="PDDEXK_1"/>
    <property type="match status" value="1"/>
</dbReference>
<dbReference type="InterPro" id="IPR038726">
    <property type="entry name" value="PDDEXK_AddAB-type"/>
</dbReference>
<dbReference type="Proteomes" id="UP000179037">
    <property type="component" value="Unassembled WGS sequence"/>
</dbReference>
<protein>
    <recommendedName>
        <fullName evidence="1">PD-(D/E)XK endonuclease-like domain-containing protein</fullName>
    </recommendedName>
</protein>
<dbReference type="InterPro" id="IPR011604">
    <property type="entry name" value="PDDEXK-like_dom_sf"/>
</dbReference>
<name>A0A1F6U0T7_9PROT</name>
<dbReference type="SUPFAM" id="SSF52980">
    <property type="entry name" value="Restriction endonuclease-like"/>
    <property type="match status" value="1"/>
</dbReference>
<sequence length="971" mass="109867">MSADAPVILVPYGDDPLRHLATLLLERHKDRLPDLSQQVVLLPHTSAVPRFRRILREQAALKDFSALLPPFTGTLTAWATRYADGDKHRLSTTAHEILLLGLLHDYPQWRREHGDWPLADSLLELFDDLALHECRLPDDPDDLMRKVIASRGADMDDFSPFSDEAQLVHTLWSAWRERLRADNLQDQALQFTDSLARSLDQLAIDTKIYLAGFVDFSNVELNWIKTLMGRRRLTLLLHGTSGNDMEYSAKRLIDETGVKSSSAESHDAYADFLDRVFATDDGNLRQRAQKQAAFSSTSPAHGHLVLHQAADAESEARAIDLQVRRWFTQGHRDIGIVTNDRKLARRVRALLERARIGLVDAGGWTLSTTSAATALARWLECVEQNFAHEPLLDLLKSPFLQLDVGYPDFDRLVSLFEQTVIRSNNITSGLEHYRHGLERAKTDWRDELADASGALAQLLDRLESAASPLIPLTTARLRALPEFLEALHKSLENLGLSAGLENDAAGRELLNVLDEMRAAARHGTLRLAWAGFHQWLRRGMEQRRFHPPMQGRGVELMGFAESRLYRFDALIVAGAVREHLPGQIGVPPYFNDNIRTELGLPSLARRHATLFQDFRRLLEAAPRVLVSLRREHEGERLVPSPWVERIRAFHELAYGASLSDPELEWLVQQADAVIVMRDAPLPAPVAPPAARLPASMLPAAFTATDYQRLINCPYQFFAARGLGLAPEEEVREEIEKVDYGIHVHRILQAFHSGVPGLPGPWREKLDDATRPEAEAMLRQISQKVFARDLRRRFLARGWLYRWEKCIPAYLDWELKRAAHWQAEATEVKKERVYQEGGTQITLIGRIDRLDHGKDGYGIIDYKTGSVPTRDQVLQGESIQLPFYALLLEQENIAQATFLALEDEDVKEKTTLDGESLALLRAAVRERLMLLKRRLDAGAPLPAWGDMETCRICEMEGLCRREMWAEPKSSAS</sequence>
<dbReference type="EMBL" id="MFTC01000054">
    <property type="protein sequence ID" value="OGI50987.1"/>
    <property type="molecule type" value="Genomic_DNA"/>
</dbReference>
<evidence type="ECO:0000313" key="2">
    <source>
        <dbReference type="EMBL" id="OGI50987.1"/>
    </source>
</evidence>
<reference evidence="2 3" key="1">
    <citation type="journal article" date="2016" name="Nat. Commun.">
        <title>Thousands of microbial genomes shed light on interconnected biogeochemical processes in an aquifer system.</title>
        <authorList>
            <person name="Anantharaman K."/>
            <person name="Brown C.T."/>
            <person name="Hug L.A."/>
            <person name="Sharon I."/>
            <person name="Castelle C.J."/>
            <person name="Probst A.J."/>
            <person name="Thomas B.C."/>
            <person name="Singh A."/>
            <person name="Wilkins M.J."/>
            <person name="Karaoz U."/>
            <person name="Brodie E.L."/>
            <person name="Williams K.H."/>
            <person name="Hubbard S.S."/>
            <person name="Banfield J.F."/>
        </authorList>
    </citation>
    <scope>NUCLEOTIDE SEQUENCE [LARGE SCALE GENOMIC DNA]</scope>
</reference>
<gene>
    <name evidence="2" type="ORF">A3A87_07350</name>
</gene>
<feature type="domain" description="PD-(D/E)XK endonuclease-like" evidence="1">
    <location>
        <begin position="701"/>
        <end position="959"/>
    </location>
</feature>
<proteinExistence type="predicted"/>
<evidence type="ECO:0000313" key="3">
    <source>
        <dbReference type="Proteomes" id="UP000179037"/>
    </source>
</evidence>
<dbReference type="Gene3D" id="3.90.320.10">
    <property type="match status" value="1"/>
</dbReference>
<accession>A0A1F6U0T7</accession>
<dbReference type="AlphaFoldDB" id="A0A1F6U0T7"/>
<comment type="caution">
    <text evidence="2">The sequence shown here is derived from an EMBL/GenBank/DDBJ whole genome shotgun (WGS) entry which is preliminary data.</text>
</comment>
<evidence type="ECO:0000259" key="1">
    <source>
        <dbReference type="Pfam" id="PF12705"/>
    </source>
</evidence>
<dbReference type="STRING" id="1817768.A3A87_07350"/>
<dbReference type="InterPro" id="IPR011335">
    <property type="entry name" value="Restrct_endonuc-II-like"/>
</dbReference>